<evidence type="ECO:0000256" key="7">
    <source>
        <dbReference type="ARBA" id="ARBA00023214"/>
    </source>
</evidence>
<dbReference type="SUPFAM" id="SSF81340">
    <property type="entry name" value="Clc chloride channel"/>
    <property type="match status" value="1"/>
</dbReference>
<feature type="transmembrane region" description="Helical" evidence="9">
    <location>
        <begin position="461"/>
        <end position="480"/>
    </location>
</feature>
<feature type="transmembrane region" description="Helical" evidence="9">
    <location>
        <begin position="406"/>
        <end position="428"/>
    </location>
</feature>
<dbReference type="PANTHER" id="PTHR45711:SF6">
    <property type="entry name" value="CHLORIDE CHANNEL PROTEIN"/>
    <property type="match status" value="1"/>
</dbReference>
<feature type="transmembrane region" description="Helical" evidence="9">
    <location>
        <begin position="487"/>
        <end position="509"/>
    </location>
</feature>
<comment type="subcellular location">
    <subcellularLocation>
        <location evidence="1 9">Membrane</location>
        <topology evidence="1 9">Multi-pass membrane protein</topology>
    </subcellularLocation>
</comment>
<feature type="compositionally biased region" description="Basic and acidic residues" evidence="10">
    <location>
        <begin position="27"/>
        <end position="39"/>
    </location>
</feature>
<dbReference type="InterPro" id="IPR001807">
    <property type="entry name" value="ClC"/>
</dbReference>
<dbReference type="CDD" id="cd03684">
    <property type="entry name" value="ClC_3_like"/>
    <property type="match status" value="1"/>
</dbReference>
<evidence type="ECO:0000313" key="13">
    <source>
        <dbReference type="Proteomes" id="UP000076798"/>
    </source>
</evidence>
<feature type="transmembrane region" description="Helical" evidence="9">
    <location>
        <begin position="112"/>
        <end position="137"/>
    </location>
</feature>
<keyword evidence="3 9" id="KW-0812">Transmembrane</keyword>
<dbReference type="GO" id="GO:0005794">
    <property type="term" value="C:Golgi apparatus"/>
    <property type="evidence" value="ECO:0007669"/>
    <property type="project" value="TreeGrafter"/>
</dbReference>
<keyword evidence="8" id="KW-0129">CBS domain</keyword>
<evidence type="ECO:0000256" key="6">
    <source>
        <dbReference type="ARBA" id="ARBA00023136"/>
    </source>
</evidence>
<dbReference type="InterPro" id="IPR014743">
    <property type="entry name" value="Cl-channel_core"/>
</dbReference>
<feature type="transmembrane region" description="Helical" evidence="9">
    <location>
        <begin position="291"/>
        <end position="315"/>
    </location>
</feature>
<dbReference type="STRING" id="1314776.A0A166HZT6"/>
<evidence type="ECO:0000256" key="10">
    <source>
        <dbReference type="SAM" id="MobiDB-lite"/>
    </source>
</evidence>
<protein>
    <recommendedName>
        <fullName evidence="9">Chloride channel protein</fullName>
    </recommendedName>
</protein>
<keyword evidence="5 9" id="KW-0406">Ion transport</keyword>
<dbReference type="OrthoDB" id="44789at2759"/>
<dbReference type="EMBL" id="KV428009">
    <property type="protein sequence ID" value="KZT43244.1"/>
    <property type="molecule type" value="Genomic_DNA"/>
</dbReference>
<evidence type="ECO:0000256" key="5">
    <source>
        <dbReference type="ARBA" id="ARBA00023065"/>
    </source>
</evidence>
<evidence type="ECO:0000256" key="3">
    <source>
        <dbReference type="ARBA" id="ARBA00022692"/>
    </source>
</evidence>
<dbReference type="PRINTS" id="PR00762">
    <property type="entry name" value="CLCHANNEL"/>
</dbReference>
<dbReference type="Gene3D" id="3.10.580.10">
    <property type="entry name" value="CBS-domain"/>
    <property type="match status" value="1"/>
</dbReference>
<dbReference type="InterPro" id="IPR046342">
    <property type="entry name" value="CBS_dom_sf"/>
</dbReference>
<dbReference type="Gene3D" id="1.10.3080.10">
    <property type="entry name" value="Clc chloride channel"/>
    <property type="match status" value="1"/>
</dbReference>
<dbReference type="GO" id="GO:0005886">
    <property type="term" value="C:plasma membrane"/>
    <property type="evidence" value="ECO:0007669"/>
    <property type="project" value="TreeGrafter"/>
</dbReference>
<organism evidence="12 13">
    <name type="scientific">Sistotremastrum suecicum HHB10207 ss-3</name>
    <dbReference type="NCBI Taxonomy" id="1314776"/>
    <lineage>
        <taxon>Eukaryota</taxon>
        <taxon>Fungi</taxon>
        <taxon>Dikarya</taxon>
        <taxon>Basidiomycota</taxon>
        <taxon>Agaricomycotina</taxon>
        <taxon>Agaricomycetes</taxon>
        <taxon>Sistotremastrales</taxon>
        <taxon>Sistotremastraceae</taxon>
        <taxon>Sistotremastrum</taxon>
    </lineage>
</organism>
<name>A0A166HZT6_9AGAM</name>
<dbReference type="GO" id="GO:0005769">
    <property type="term" value="C:early endosome"/>
    <property type="evidence" value="ECO:0007669"/>
    <property type="project" value="TreeGrafter"/>
</dbReference>
<dbReference type="GO" id="GO:0005247">
    <property type="term" value="F:voltage-gated chloride channel activity"/>
    <property type="evidence" value="ECO:0007669"/>
    <property type="project" value="TreeGrafter"/>
</dbReference>
<keyword evidence="6 9" id="KW-0472">Membrane</keyword>
<keyword evidence="7 9" id="KW-0868">Chloride</keyword>
<keyword evidence="4 9" id="KW-1133">Transmembrane helix</keyword>
<reference evidence="12 13" key="1">
    <citation type="journal article" date="2016" name="Mol. Biol. Evol.">
        <title>Comparative Genomics of Early-Diverging Mushroom-Forming Fungi Provides Insights into the Origins of Lignocellulose Decay Capabilities.</title>
        <authorList>
            <person name="Nagy L.G."/>
            <person name="Riley R."/>
            <person name="Tritt A."/>
            <person name="Adam C."/>
            <person name="Daum C."/>
            <person name="Floudas D."/>
            <person name="Sun H."/>
            <person name="Yadav J.S."/>
            <person name="Pangilinan J."/>
            <person name="Larsson K.H."/>
            <person name="Matsuura K."/>
            <person name="Barry K."/>
            <person name="Labutti K."/>
            <person name="Kuo R."/>
            <person name="Ohm R.A."/>
            <person name="Bhattacharya S.S."/>
            <person name="Shirouzu T."/>
            <person name="Yoshinaga Y."/>
            <person name="Martin F.M."/>
            <person name="Grigoriev I.V."/>
            <person name="Hibbett D.S."/>
        </authorList>
    </citation>
    <scope>NUCLEOTIDE SEQUENCE [LARGE SCALE GENOMIC DNA]</scope>
    <source>
        <strain evidence="12 13">HHB10207 ss-3</strain>
    </source>
</reference>
<dbReference type="AlphaFoldDB" id="A0A166HZT6"/>
<sequence length="789" mass="86854">MSVDAHSAGQIAPERQAWASWDSNTSHSKDSAEIHNRVEHDAEDALLREEMSTLDDEYTSGPKVRQDGPRYVDGETIDWYKEEASSRAEVQHFQTYRGLRRLVLPLLAASKFWFVIVVTGVGVGVVGAFLDILVAWLGDLRVGRCTYGFFYSQSQCCKGYDAGEICLEWKAWSQWFNVPSLGLQSLLQSFIYVFLAVAFASVAAYFVKMHAPYAFHTGIPEIKAILGGYVLDSFLGPWTLLIKAVGLALAVASGLSLGKEGPLVHIACCMAFVASRFFKAFRENEAEKRRILAAAATAGVSVAFGSPLGGVIFGIEELDTYHEDVAWRAFVTSVIAAVTLQYMDPFGTSKLVLFGVTASSEPWKAFELIPWLFLGVMGGLLGALLIRMNVAMAVYRRNGPLYEWPLLEVIGVTAVTAAVSYLVVFLRVPTAELVANLFLECDASKGDYHGLCNLDAISETVFLLLLTAALKIVFTIVTFGMMIPAGIFLPTIAIGACLGRAVGLIVQGIHRAHPGAWLFSACPPDPTVRCISPGFYSVIGATAMLGGVTRMTVSLVVIMFELTGALSHVLPIMIAVMSSKWVADAFGKEGIYASWIAMRDYPWLSGAEYKDSGETAERCMTSIENLVTIDSDDCNLHDLVILARARQFHGYPVVKGKTLIGYVTNQRLYEAIESRRFDSPDVLQRTRCTFVRKPLFDGVDLSETLEPPSINLRNEVSLELVVLMFQKLNLRYIMFSREGCLTGMVTKKDIVSVMTSQFEQRAALYEDPAEFARGAVWRRKPQNSNPHPP</sequence>
<evidence type="ECO:0000313" key="12">
    <source>
        <dbReference type="EMBL" id="KZT43244.1"/>
    </source>
</evidence>
<feature type="region of interest" description="Disordered" evidence="10">
    <location>
        <begin position="1"/>
        <end position="39"/>
    </location>
</feature>
<dbReference type="InterPro" id="IPR000644">
    <property type="entry name" value="CBS_dom"/>
</dbReference>
<evidence type="ECO:0000256" key="8">
    <source>
        <dbReference type="PROSITE-ProRule" id="PRU00703"/>
    </source>
</evidence>
<dbReference type="PANTHER" id="PTHR45711">
    <property type="entry name" value="CHLORIDE CHANNEL PROTEIN"/>
    <property type="match status" value="1"/>
</dbReference>
<keyword evidence="13" id="KW-1185">Reference proteome</keyword>
<keyword evidence="2 9" id="KW-0813">Transport</keyword>
<dbReference type="SUPFAM" id="SSF54631">
    <property type="entry name" value="CBS-domain pair"/>
    <property type="match status" value="1"/>
</dbReference>
<dbReference type="Pfam" id="PF00654">
    <property type="entry name" value="Voltage_CLC"/>
    <property type="match status" value="1"/>
</dbReference>
<dbReference type="Proteomes" id="UP000076798">
    <property type="component" value="Unassembled WGS sequence"/>
</dbReference>
<feature type="transmembrane region" description="Helical" evidence="9">
    <location>
        <begin position="553"/>
        <end position="576"/>
    </location>
</feature>
<feature type="transmembrane region" description="Helical" evidence="9">
    <location>
        <begin position="368"/>
        <end position="386"/>
    </location>
</feature>
<evidence type="ECO:0000259" key="11">
    <source>
        <dbReference type="PROSITE" id="PS51371"/>
    </source>
</evidence>
<accession>A0A166HZT6</accession>
<dbReference type="PROSITE" id="PS51371">
    <property type="entry name" value="CBS"/>
    <property type="match status" value="1"/>
</dbReference>
<evidence type="ECO:0000256" key="9">
    <source>
        <dbReference type="RuleBase" id="RU361221"/>
    </source>
</evidence>
<comment type="similarity">
    <text evidence="9">Belongs to the chloride channel (TC 2.A.49) family.</text>
</comment>
<evidence type="ECO:0000256" key="2">
    <source>
        <dbReference type="ARBA" id="ARBA00022448"/>
    </source>
</evidence>
<evidence type="ECO:0000256" key="1">
    <source>
        <dbReference type="ARBA" id="ARBA00004141"/>
    </source>
</evidence>
<proteinExistence type="inferred from homology"/>
<feature type="domain" description="CBS" evidence="11">
    <location>
        <begin position="620"/>
        <end position="679"/>
    </location>
</feature>
<evidence type="ECO:0000256" key="4">
    <source>
        <dbReference type="ARBA" id="ARBA00022989"/>
    </source>
</evidence>
<gene>
    <name evidence="12" type="ORF">SISSUDRAFT_1040709</name>
</gene>
<feature type="transmembrane region" description="Helical" evidence="9">
    <location>
        <begin position="263"/>
        <end position="279"/>
    </location>
</feature>
<feature type="transmembrane region" description="Helical" evidence="9">
    <location>
        <begin position="228"/>
        <end position="251"/>
    </location>
</feature>
<feature type="transmembrane region" description="Helical" evidence="9">
    <location>
        <begin position="186"/>
        <end position="207"/>
    </location>
</feature>